<proteinExistence type="inferred from homology"/>
<name>A0A076F5W9_RHOOP</name>
<evidence type="ECO:0000256" key="2">
    <source>
        <dbReference type="ARBA" id="ARBA00022723"/>
    </source>
</evidence>
<reference evidence="5 6" key="1">
    <citation type="submission" date="2014-07" db="EMBL/GenBank/DDBJ databases">
        <title>Genome Sequence of Rhodococcus opacus Strain R7, a Biodegrader of Mono- and Polycyclic Aromatic Hydrocarbons.</title>
        <authorList>
            <person name="Di Gennaro P."/>
            <person name="Zampolli J."/>
            <person name="Presti I."/>
            <person name="Cappelletti M."/>
            <person name="D'Ursi P."/>
            <person name="Orro A."/>
            <person name="Mezzelani A."/>
            <person name="Milanesi L."/>
        </authorList>
    </citation>
    <scope>NUCLEOTIDE SEQUENCE [LARGE SCALE GENOMIC DNA]</scope>
    <source>
        <strain evidence="5 6">R7</strain>
        <plasmid evidence="5">pPDG2</plasmid>
    </source>
</reference>
<sequence>MRTPVNEFKRRLSGDQPLIGFWLTLGDTVSAEVCAGAGFDWVVIDGEHGPYDARSVLPVLQAMGGYPDCAPVVRVPTGEPWLLKQYLDAGAPTVLVPMVDTAAQARTVVDACRYPPQGSRGVGGARASRWGRYPDYLKEANDEVCVLIQVETAEALDNLEEILDVEGIDGVFVGAADLAASLGHPGRAAHPEVQSAIRDALALIEKKGLPSGTLATVEEAAHSYVEAGVRFVAVGIDAHLLARHTSALAQRFT</sequence>
<dbReference type="PANTHER" id="PTHR30502:SF0">
    <property type="entry name" value="PHOSPHOENOLPYRUVATE CARBOXYLASE FAMILY PROTEIN"/>
    <property type="match status" value="1"/>
</dbReference>
<dbReference type="Proteomes" id="UP000028488">
    <property type="component" value="Plasmid pPDG2"/>
</dbReference>
<accession>A0A076F5W9</accession>
<keyword evidence="2" id="KW-0479">Metal-binding</keyword>
<protein>
    <submittedName>
        <fullName evidence="5">Alpha-dehydro-beta-deoxy-D-glucarate aldolase</fullName>
    </submittedName>
</protein>
<evidence type="ECO:0000256" key="1">
    <source>
        <dbReference type="ARBA" id="ARBA00005568"/>
    </source>
</evidence>
<keyword evidence="5" id="KW-0614">Plasmid</keyword>
<evidence type="ECO:0000313" key="6">
    <source>
        <dbReference type="Proteomes" id="UP000028488"/>
    </source>
</evidence>
<dbReference type="FunFam" id="3.20.20.60:FF:000004">
    <property type="entry name" value="5-keto-4-deoxy-D-glucarate aldolase"/>
    <property type="match status" value="1"/>
</dbReference>
<dbReference type="SUPFAM" id="SSF51621">
    <property type="entry name" value="Phosphoenolpyruvate/pyruvate domain"/>
    <property type="match status" value="1"/>
</dbReference>
<dbReference type="InterPro" id="IPR005000">
    <property type="entry name" value="Aldolase/citrate-lyase_domain"/>
</dbReference>
<feature type="domain" description="HpcH/HpaI aldolase/citrate lyase" evidence="4">
    <location>
        <begin position="19"/>
        <end position="242"/>
    </location>
</feature>
<dbReference type="InterPro" id="IPR040442">
    <property type="entry name" value="Pyrv_kinase-like_dom_sf"/>
</dbReference>
<evidence type="ECO:0000256" key="3">
    <source>
        <dbReference type="ARBA" id="ARBA00023239"/>
    </source>
</evidence>
<dbReference type="EMBL" id="CP008949">
    <property type="protein sequence ID" value="AII11049.1"/>
    <property type="molecule type" value="Genomic_DNA"/>
</dbReference>
<dbReference type="InterPro" id="IPR050251">
    <property type="entry name" value="HpcH-HpaI_aldolase"/>
</dbReference>
<organism evidence="5 6">
    <name type="scientific">Rhodococcus opacus</name>
    <name type="common">Nocardia opaca</name>
    <dbReference type="NCBI Taxonomy" id="37919"/>
    <lineage>
        <taxon>Bacteria</taxon>
        <taxon>Bacillati</taxon>
        <taxon>Actinomycetota</taxon>
        <taxon>Actinomycetes</taxon>
        <taxon>Mycobacteriales</taxon>
        <taxon>Nocardiaceae</taxon>
        <taxon>Rhodococcus</taxon>
    </lineage>
</organism>
<dbReference type="RefSeq" id="WP_128643572.1">
    <property type="nucleotide sequence ID" value="NZ_CP008949.1"/>
</dbReference>
<geneLocation type="plasmid" evidence="5 6">
    <name>pPDG2</name>
</geneLocation>
<dbReference type="GO" id="GO:0016832">
    <property type="term" value="F:aldehyde-lyase activity"/>
    <property type="evidence" value="ECO:0007669"/>
    <property type="project" value="UniProtKB-ARBA"/>
</dbReference>
<dbReference type="Gene3D" id="3.20.20.60">
    <property type="entry name" value="Phosphoenolpyruvate-binding domains"/>
    <property type="match status" value="1"/>
</dbReference>
<evidence type="ECO:0000259" key="4">
    <source>
        <dbReference type="Pfam" id="PF03328"/>
    </source>
</evidence>
<keyword evidence="3" id="KW-0456">Lyase</keyword>
<comment type="similarity">
    <text evidence="1">Belongs to the HpcH/HpaI aldolase family.</text>
</comment>
<dbReference type="InterPro" id="IPR015813">
    <property type="entry name" value="Pyrv/PenolPyrv_kinase-like_dom"/>
</dbReference>
<dbReference type="Pfam" id="PF03328">
    <property type="entry name" value="HpcH_HpaI"/>
    <property type="match status" value="1"/>
</dbReference>
<dbReference type="GO" id="GO:0005737">
    <property type="term" value="C:cytoplasm"/>
    <property type="evidence" value="ECO:0007669"/>
    <property type="project" value="TreeGrafter"/>
</dbReference>
<dbReference type="PANTHER" id="PTHR30502">
    <property type="entry name" value="2-KETO-3-DEOXY-L-RHAMNONATE ALDOLASE"/>
    <property type="match status" value="1"/>
</dbReference>
<dbReference type="GO" id="GO:0046872">
    <property type="term" value="F:metal ion binding"/>
    <property type="evidence" value="ECO:0007669"/>
    <property type="project" value="UniProtKB-KW"/>
</dbReference>
<dbReference type="AlphaFoldDB" id="A0A076F5W9"/>
<evidence type="ECO:0000313" key="5">
    <source>
        <dbReference type="EMBL" id="AII11049.1"/>
    </source>
</evidence>
<gene>
    <name evidence="5" type="ORF">EP51_44040</name>
</gene>